<accession>A0A5R9GIT8</accession>
<dbReference type="InterPro" id="IPR001387">
    <property type="entry name" value="Cro/C1-type_HTH"/>
</dbReference>
<sequence length="72" mass="8336">MFPWMKERSNLGKFLDRKGISQEWLVKRTGISRNSISDLCDGTVENPRSVTRSKIIKALREIDPHVSASDFW</sequence>
<gene>
    <name evidence="2" type="ORF">FE782_03640</name>
</gene>
<dbReference type="OrthoDB" id="7568952at2"/>
<name>A0A5R9GIT8_9BACL</name>
<organism evidence="2 3">
    <name type="scientific">Paenibacillus antri</name>
    <dbReference type="NCBI Taxonomy" id="2582848"/>
    <lineage>
        <taxon>Bacteria</taxon>
        <taxon>Bacillati</taxon>
        <taxon>Bacillota</taxon>
        <taxon>Bacilli</taxon>
        <taxon>Bacillales</taxon>
        <taxon>Paenibacillaceae</taxon>
        <taxon>Paenibacillus</taxon>
    </lineage>
</organism>
<protein>
    <submittedName>
        <fullName evidence="2">Helix-turn-helix transcriptional regulator</fullName>
    </submittedName>
</protein>
<feature type="domain" description="HTH cro/C1-type" evidence="1">
    <location>
        <begin position="10"/>
        <end position="59"/>
    </location>
</feature>
<dbReference type="CDD" id="cd00093">
    <property type="entry name" value="HTH_XRE"/>
    <property type="match status" value="1"/>
</dbReference>
<dbReference type="Pfam" id="PF13443">
    <property type="entry name" value="HTH_26"/>
    <property type="match status" value="1"/>
</dbReference>
<evidence type="ECO:0000313" key="3">
    <source>
        <dbReference type="Proteomes" id="UP000309676"/>
    </source>
</evidence>
<comment type="caution">
    <text evidence="2">The sequence shown here is derived from an EMBL/GenBank/DDBJ whole genome shotgun (WGS) entry which is preliminary data.</text>
</comment>
<dbReference type="GO" id="GO:0003677">
    <property type="term" value="F:DNA binding"/>
    <property type="evidence" value="ECO:0007669"/>
    <property type="project" value="InterPro"/>
</dbReference>
<dbReference type="EMBL" id="VCIW01000002">
    <property type="protein sequence ID" value="TLS53374.1"/>
    <property type="molecule type" value="Genomic_DNA"/>
</dbReference>
<proteinExistence type="predicted"/>
<keyword evidence="3" id="KW-1185">Reference proteome</keyword>
<reference evidence="2 3" key="1">
    <citation type="submission" date="2019-05" db="EMBL/GenBank/DDBJ databases">
        <authorList>
            <person name="Narsing Rao M.P."/>
            <person name="Li W.J."/>
        </authorList>
    </citation>
    <scope>NUCLEOTIDE SEQUENCE [LARGE SCALE GENOMIC DNA]</scope>
    <source>
        <strain evidence="2 3">SYSU_K30003</strain>
    </source>
</reference>
<dbReference type="Proteomes" id="UP000309676">
    <property type="component" value="Unassembled WGS sequence"/>
</dbReference>
<dbReference type="Gene3D" id="1.10.260.40">
    <property type="entry name" value="lambda repressor-like DNA-binding domains"/>
    <property type="match status" value="1"/>
</dbReference>
<evidence type="ECO:0000259" key="1">
    <source>
        <dbReference type="Pfam" id="PF13443"/>
    </source>
</evidence>
<dbReference type="AlphaFoldDB" id="A0A5R9GIT8"/>
<dbReference type="SUPFAM" id="SSF47413">
    <property type="entry name" value="lambda repressor-like DNA-binding domains"/>
    <property type="match status" value="1"/>
</dbReference>
<evidence type="ECO:0000313" key="2">
    <source>
        <dbReference type="EMBL" id="TLS53374.1"/>
    </source>
</evidence>
<dbReference type="InterPro" id="IPR010982">
    <property type="entry name" value="Lambda_DNA-bd_dom_sf"/>
</dbReference>